<dbReference type="Gene3D" id="3.40.640.10">
    <property type="entry name" value="Type I PLP-dependent aspartate aminotransferase-like (Major domain)"/>
    <property type="match status" value="1"/>
</dbReference>
<keyword evidence="8" id="KW-0746">Sphingolipid metabolism</keyword>
<evidence type="ECO:0000256" key="9">
    <source>
        <dbReference type="ARBA" id="ARBA00023098"/>
    </source>
</evidence>
<name>A0A4W4GZD8_ELEEL</name>
<evidence type="ECO:0000256" key="8">
    <source>
        <dbReference type="ARBA" id="ARBA00022919"/>
    </source>
</evidence>
<evidence type="ECO:0000256" key="16">
    <source>
        <dbReference type="ARBA" id="ARBA00047854"/>
    </source>
</evidence>
<dbReference type="InterPro" id="IPR050087">
    <property type="entry name" value="AON_synthase_class-II"/>
</dbReference>
<dbReference type="Pfam" id="PF00155">
    <property type="entry name" value="Aminotran_1_2"/>
    <property type="match status" value="1"/>
</dbReference>
<evidence type="ECO:0000256" key="19">
    <source>
        <dbReference type="SAM" id="Phobius"/>
    </source>
</evidence>
<comment type="pathway">
    <text evidence="2">Lipid metabolism; sphingolipid metabolism.</text>
</comment>
<protein>
    <recommendedName>
        <fullName evidence="11">Serine palmitoyltransferase 1</fullName>
        <ecNumber evidence="5">2.3.1.50</ecNumber>
    </recommendedName>
    <alternativeName>
        <fullName evidence="12">Long chain base biosynthesis protein 1</fullName>
    </alternativeName>
    <alternativeName>
        <fullName evidence="13">Serine-palmitoyl-CoA transferase 1</fullName>
    </alternativeName>
</protein>
<evidence type="ECO:0000256" key="4">
    <source>
        <dbReference type="ARBA" id="ARBA00008392"/>
    </source>
</evidence>
<evidence type="ECO:0000256" key="12">
    <source>
        <dbReference type="ARBA" id="ARBA00041765"/>
    </source>
</evidence>
<evidence type="ECO:0000256" key="17">
    <source>
        <dbReference type="ARBA" id="ARBA00047997"/>
    </source>
</evidence>
<dbReference type="AlphaFoldDB" id="A0A4W4GZD8"/>
<comment type="cofactor">
    <cofactor evidence="1">
        <name>pyridoxal 5'-phosphate</name>
        <dbReference type="ChEBI" id="CHEBI:597326"/>
    </cofactor>
</comment>
<dbReference type="GO" id="GO:0016020">
    <property type="term" value="C:membrane"/>
    <property type="evidence" value="ECO:0007669"/>
    <property type="project" value="GOC"/>
</dbReference>
<dbReference type="GO" id="GO:0004758">
    <property type="term" value="F:serine C-palmitoyltransferase activity"/>
    <property type="evidence" value="ECO:0007669"/>
    <property type="project" value="UniProtKB-EC"/>
</dbReference>
<dbReference type="InterPro" id="IPR004839">
    <property type="entry name" value="Aminotransferase_I/II_large"/>
</dbReference>
<evidence type="ECO:0000256" key="5">
    <source>
        <dbReference type="ARBA" id="ARBA00013220"/>
    </source>
</evidence>
<accession>A0A4W4GZD8</accession>
<evidence type="ECO:0000256" key="13">
    <source>
        <dbReference type="ARBA" id="ARBA00042649"/>
    </source>
</evidence>
<proteinExistence type="inferred from homology"/>
<keyword evidence="6" id="KW-0808">Transferase</keyword>
<sequence>MLNIPFAPAYHLILEGILILWIIRLLFSKTYKLQERSDLTEKEKEELIEEWQPEPLVPTVSKDHPSLNYDVVSGPPSHKIIVNGKECINFASFNFLGLLDNERVKQKALASLKKYGVGTCGPRGFYGTFDVHLELEERLAKFMRTEEAIIYSYGFATIASAIPAYSKRGDIIFVDEAACFSIQKGLQASRSLIKYFKHNDMEDLERLLKEQELEDQKNPRKARVTRKFIVVEGLYMNTSDLCPLPELVKLKYKYKVRIFMEESMSFGVLGEHGRGVTEHFGVSIDDIDLISANMENAVASIGGFCCGRSFVIDHQRLSGQGYCFSASLPPMLAAAAIEALNIMEEDPGIFTILRGRCQRVHKALQGIPGLKVVGEVFAPALHLQLEQSTGSRESDIRTLRALLISDVIVFCMNSFGIPSIRVVVTVEQTEEDIEKASSCIREAAISVHQRSWDLT</sequence>
<dbReference type="Ensembl" id="ENSEEET00000042320.2">
    <property type="protein sequence ID" value="ENSEEEP00000041835.2"/>
    <property type="gene ID" value="ENSEEEG00000019588.2"/>
</dbReference>
<dbReference type="EC" id="2.3.1.50" evidence="5"/>
<dbReference type="GeneTree" id="ENSGT00550000074872"/>
<evidence type="ECO:0000256" key="1">
    <source>
        <dbReference type="ARBA" id="ARBA00001933"/>
    </source>
</evidence>
<evidence type="ECO:0000256" key="18">
    <source>
        <dbReference type="ARBA" id="ARBA00048253"/>
    </source>
</evidence>
<comment type="catalytic activity">
    <reaction evidence="18">
        <text>tetradecanoyl-CoA + L-serine + H(+) = 3-oxohexadecasphinganine + CO2 + CoA</text>
        <dbReference type="Rhea" id="RHEA:35675"/>
        <dbReference type="ChEBI" id="CHEBI:15378"/>
        <dbReference type="ChEBI" id="CHEBI:16526"/>
        <dbReference type="ChEBI" id="CHEBI:33384"/>
        <dbReference type="ChEBI" id="CHEBI:57287"/>
        <dbReference type="ChEBI" id="CHEBI:57385"/>
        <dbReference type="ChEBI" id="CHEBI:71007"/>
    </reaction>
    <physiologicalReaction direction="left-to-right" evidence="18">
        <dbReference type="Rhea" id="RHEA:35676"/>
    </physiologicalReaction>
</comment>
<dbReference type="FunFam" id="3.40.640.10:FF:000049">
    <property type="entry name" value="serine palmitoyltransferase 1 isoform X1"/>
    <property type="match status" value="1"/>
</dbReference>
<evidence type="ECO:0000256" key="11">
    <source>
        <dbReference type="ARBA" id="ARBA00041066"/>
    </source>
</evidence>
<gene>
    <name evidence="21" type="primary">SPTLC1</name>
</gene>
<keyword evidence="19" id="KW-0812">Transmembrane</keyword>
<evidence type="ECO:0000256" key="6">
    <source>
        <dbReference type="ARBA" id="ARBA00022679"/>
    </source>
</evidence>
<dbReference type="GO" id="GO:0030170">
    <property type="term" value="F:pyridoxal phosphate binding"/>
    <property type="evidence" value="ECO:0007669"/>
    <property type="project" value="InterPro"/>
</dbReference>
<comment type="catalytic activity">
    <reaction evidence="17">
        <text>dodecanoyl-CoA + L-serine + H(+) = 3-oxotetradecasphinganine + CO2 + CoA</text>
        <dbReference type="Rhea" id="RHEA:35679"/>
        <dbReference type="ChEBI" id="CHEBI:15378"/>
        <dbReference type="ChEBI" id="CHEBI:16526"/>
        <dbReference type="ChEBI" id="CHEBI:33384"/>
        <dbReference type="ChEBI" id="CHEBI:57287"/>
        <dbReference type="ChEBI" id="CHEBI:57375"/>
        <dbReference type="ChEBI" id="CHEBI:71008"/>
    </reaction>
    <physiologicalReaction direction="left-to-right" evidence="17">
        <dbReference type="Rhea" id="RHEA:35680"/>
    </physiologicalReaction>
</comment>
<comment type="catalytic activity">
    <reaction evidence="16">
        <text>L-serine + hexadecanoyl-CoA + H(+) = 3-oxosphinganine + CO2 + CoA</text>
        <dbReference type="Rhea" id="RHEA:14761"/>
        <dbReference type="ChEBI" id="CHEBI:15378"/>
        <dbReference type="ChEBI" id="CHEBI:16526"/>
        <dbReference type="ChEBI" id="CHEBI:33384"/>
        <dbReference type="ChEBI" id="CHEBI:57287"/>
        <dbReference type="ChEBI" id="CHEBI:57379"/>
        <dbReference type="ChEBI" id="CHEBI:58299"/>
        <dbReference type="EC" id="2.3.1.50"/>
    </reaction>
    <physiologicalReaction direction="left-to-right" evidence="16">
        <dbReference type="Rhea" id="RHEA:14762"/>
    </physiologicalReaction>
</comment>
<evidence type="ECO:0000256" key="14">
    <source>
        <dbReference type="ARBA" id="ARBA00045191"/>
    </source>
</evidence>
<feature type="transmembrane region" description="Helical" evidence="19">
    <location>
        <begin position="148"/>
        <end position="166"/>
    </location>
</feature>
<reference evidence="21" key="4">
    <citation type="submission" date="2025-08" db="UniProtKB">
        <authorList>
            <consortium name="Ensembl"/>
        </authorList>
    </citation>
    <scope>IDENTIFICATION</scope>
</reference>
<reference evidence="21" key="3">
    <citation type="submission" date="2020-05" db="EMBL/GenBank/DDBJ databases">
        <title>Electrophorus electricus (electric eel) genome, fEleEle1, primary haplotype.</title>
        <authorList>
            <person name="Myers G."/>
            <person name="Meyer A."/>
            <person name="Fedrigo O."/>
            <person name="Formenti G."/>
            <person name="Rhie A."/>
            <person name="Tracey A."/>
            <person name="Sims Y."/>
            <person name="Jarvis E.D."/>
        </authorList>
    </citation>
    <scope>NUCLEOTIDE SEQUENCE [LARGE SCALE GENOMIC DNA]</scope>
</reference>
<dbReference type="PANTHER" id="PTHR13693">
    <property type="entry name" value="CLASS II AMINOTRANSFERASE/8-AMINO-7-OXONONANOATE SYNTHASE"/>
    <property type="match status" value="1"/>
</dbReference>
<dbReference type="PANTHER" id="PTHR13693:SF2">
    <property type="entry name" value="SERINE PALMITOYLTRANSFERASE 1"/>
    <property type="match status" value="1"/>
</dbReference>
<comment type="catalytic activity">
    <reaction evidence="15">
        <text>octadecanoyl-CoA + L-serine + H(+) = 3-oxoeicosasphinganine + CO2 + CoA</text>
        <dbReference type="Rhea" id="RHEA:33683"/>
        <dbReference type="ChEBI" id="CHEBI:15378"/>
        <dbReference type="ChEBI" id="CHEBI:16526"/>
        <dbReference type="ChEBI" id="CHEBI:33384"/>
        <dbReference type="ChEBI" id="CHEBI:57287"/>
        <dbReference type="ChEBI" id="CHEBI:57394"/>
        <dbReference type="ChEBI" id="CHEBI:65073"/>
    </reaction>
    <physiologicalReaction direction="left-to-right" evidence="15">
        <dbReference type="Rhea" id="RHEA:33684"/>
    </physiologicalReaction>
</comment>
<keyword evidence="19" id="KW-0472">Membrane</keyword>
<evidence type="ECO:0000256" key="7">
    <source>
        <dbReference type="ARBA" id="ARBA00022898"/>
    </source>
</evidence>
<evidence type="ECO:0000259" key="20">
    <source>
        <dbReference type="Pfam" id="PF00155"/>
    </source>
</evidence>
<comment type="similarity">
    <text evidence="4">Belongs to the class-II pyridoxal-phosphate-dependent aminotransferase family.</text>
</comment>
<evidence type="ECO:0000256" key="15">
    <source>
        <dbReference type="ARBA" id="ARBA00047694"/>
    </source>
</evidence>
<keyword evidence="10" id="KW-0012">Acyltransferase</keyword>
<keyword evidence="22" id="KW-1185">Reference proteome</keyword>
<evidence type="ECO:0000256" key="10">
    <source>
        <dbReference type="ARBA" id="ARBA00023315"/>
    </source>
</evidence>
<dbReference type="Gene3D" id="3.90.1150.10">
    <property type="entry name" value="Aspartate Aminotransferase, domain 1"/>
    <property type="match status" value="1"/>
</dbReference>
<organism evidence="21 22">
    <name type="scientific">Electrophorus electricus</name>
    <name type="common">Electric eel</name>
    <name type="synonym">Gymnotus electricus</name>
    <dbReference type="NCBI Taxonomy" id="8005"/>
    <lineage>
        <taxon>Eukaryota</taxon>
        <taxon>Metazoa</taxon>
        <taxon>Chordata</taxon>
        <taxon>Craniata</taxon>
        <taxon>Vertebrata</taxon>
        <taxon>Euteleostomi</taxon>
        <taxon>Actinopterygii</taxon>
        <taxon>Neopterygii</taxon>
        <taxon>Teleostei</taxon>
        <taxon>Ostariophysi</taxon>
        <taxon>Gymnotiformes</taxon>
        <taxon>Gymnotoidei</taxon>
        <taxon>Gymnotidae</taxon>
        <taxon>Electrophorus</taxon>
    </lineage>
</organism>
<comment type="function">
    <text evidence="14">Component of the serine palmitoyltransferase multisubunit enzyme (SPT) that catalyzes the initial and rate-limiting step in sphingolipid biosynthesis by condensing L-serine and activated acyl-CoA (most commonly palmitoyl-CoA) to form long-chain bases. The SPT complex is also composed of SPTLC2 or SPTLC3 and SPTSSA or SPTSSB. Within this complex, the heterodimer with SPTLC2 or SPTLC3 forms the catalytic core. The composition of the serine palmitoyltransferase (SPT) complex determines the substrate preference. The SPTLC1-SPTLC2-SPTSSA complex shows a strong preference for C16-CoA substrate, while the SPTLC1-SPTLC3-SPTSSA isozyme uses both C14-CoA and C16-CoA as substrates, with a slight preference for C14-CoA. The SPTLC1-SPTLC2-SPTSSB complex shows a strong preference for C18-CoA substrate, while the SPTLC1-SPTLC3-SPTSSB isozyme displays an ability to use a broader range of acyl-CoAs, without apparent preference. Required for adipocyte cell viability and metabolic homeostasis.</text>
</comment>
<reference evidence="21" key="5">
    <citation type="submission" date="2025-09" db="UniProtKB">
        <authorList>
            <consortium name="Ensembl"/>
        </authorList>
    </citation>
    <scope>IDENTIFICATION</scope>
</reference>
<evidence type="ECO:0000256" key="3">
    <source>
        <dbReference type="ARBA" id="ARBA00004991"/>
    </source>
</evidence>
<feature type="transmembrane region" description="Helical" evidence="19">
    <location>
        <begin position="6"/>
        <end position="27"/>
    </location>
</feature>
<dbReference type="SUPFAM" id="SSF53383">
    <property type="entry name" value="PLP-dependent transferases"/>
    <property type="match status" value="1"/>
</dbReference>
<dbReference type="InterPro" id="IPR015421">
    <property type="entry name" value="PyrdxlP-dep_Trfase_major"/>
</dbReference>
<evidence type="ECO:0000256" key="2">
    <source>
        <dbReference type="ARBA" id="ARBA00004760"/>
    </source>
</evidence>
<reference evidence="22" key="1">
    <citation type="journal article" date="2014" name="Science">
        <title>Nonhuman genetics. Genomic basis for the convergent evolution of electric organs.</title>
        <authorList>
            <person name="Gallant J.R."/>
            <person name="Traeger L.L."/>
            <person name="Volkening J.D."/>
            <person name="Moffett H."/>
            <person name="Chen P.H."/>
            <person name="Novina C.D."/>
            <person name="Phillips G.N.Jr."/>
            <person name="Anand R."/>
            <person name="Wells G.B."/>
            <person name="Pinch M."/>
            <person name="Guth R."/>
            <person name="Unguez G.A."/>
            <person name="Albert J.S."/>
            <person name="Zakon H.H."/>
            <person name="Samanta M.P."/>
            <person name="Sussman M.R."/>
        </authorList>
    </citation>
    <scope>NUCLEOTIDE SEQUENCE [LARGE SCALE GENOMIC DNA]</scope>
</reference>
<feature type="domain" description="Aminotransferase class I/classII large" evidence="20">
    <location>
        <begin position="86"/>
        <end position="436"/>
    </location>
</feature>
<evidence type="ECO:0000313" key="21">
    <source>
        <dbReference type="Ensembl" id="ENSEEEP00000041835.2"/>
    </source>
</evidence>
<evidence type="ECO:0000313" key="22">
    <source>
        <dbReference type="Proteomes" id="UP000314983"/>
    </source>
</evidence>
<dbReference type="GO" id="GO:0046513">
    <property type="term" value="P:ceramide biosynthetic process"/>
    <property type="evidence" value="ECO:0007669"/>
    <property type="project" value="TreeGrafter"/>
</dbReference>
<dbReference type="Proteomes" id="UP000314983">
    <property type="component" value="Chromosome 17"/>
</dbReference>
<keyword evidence="19" id="KW-1133">Transmembrane helix</keyword>
<dbReference type="GO" id="GO:0005783">
    <property type="term" value="C:endoplasmic reticulum"/>
    <property type="evidence" value="ECO:0007669"/>
    <property type="project" value="TreeGrafter"/>
</dbReference>
<dbReference type="InterPro" id="IPR015422">
    <property type="entry name" value="PyrdxlP-dep_Trfase_small"/>
</dbReference>
<comment type="pathway">
    <text evidence="3">Sphingolipid metabolism.</text>
</comment>
<dbReference type="GO" id="GO:0046512">
    <property type="term" value="P:sphingosine biosynthetic process"/>
    <property type="evidence" value="ECO:0007669"/>
    <property type="project" value="TreeGrafter"/>
</dbReference>
<keyword evidence="9" id="KW-0443">Lipid metabolism</keyword>
<keyword evidence="7" id="KW-0663">Pyridoxal phosphate</keyword>
<reference evidence="22" key="2">
    <citation type="journal article" date="2017" name="Sci. Adv.">
        <title>A tail of two voltages: Proteomic comparison of the three electric organs of the electric eel.</title>
        <authorList>
            <person name="Traeger L.L."/>
            <person name="Sabat G."/>
            <person name="Barrett-Wilt G.A."/>
            <person name="Wells G.B."/>
            <person name="Sussman M.R."/>
        </authorList>
    </citation>
    <scope>NUCLEOTIDE SEQUENCE [LARGE SCALE GENOMIC DNA]</scope>
</reference>
<dbReference type="InterPro" id="IPR015424">
    <property type="entry name" value="PyrdxlP-dep_Trfase"/>
</dbReference>